<evidence type="ECO:0000313" key="3">
    <source>
        <dbReference type="Proteomes" id="UP000007800"/>
    </source>
</evidence>
<gene>
    <name evidence="2" type="ORF">Pmar_PMAR012808</name>
</gene>
<dbReference type="Gene3D" id="1.10.287.410">
    <property type="match status" value="1"/>
</dbReference>
<protein>
    <recommendedName>
        <fullName evidence="4">Serine carboxypeptidase</fullName>
    </recommendedName>
</protein>
<dbReference type="Proteomes" id="UP000007800">
    <property type="component" value="Unassembled WGS sequence"/>
</dbReference>
<comment type="similarity">
    <text evidence="1">Belongs to the peptidase S10 family.</text>
</comment>
<dbReference type="InterPro" id="IPR029058">
    <property type="entry name" value="AB_hydrolase_fold"/>
</dbReference>
<dbReference type="AlphaFoldDB" id="C5L408"/>
<dbReference type="Pfam" id="PF00450">
    <property type="entry name" value="Peptidase_S10"/>
    <property type="match status" value="1"/>
</dbReference>
<dbReference type="GO" id="GO:0006508">
    <property type="term" value="P:proteolysis"/>
    <property type="evidence" value="ECO:0007669"/>
    <property type="project" value="InterPro"/>
</dbReference>
<evidence type="ECO:0008006" key="4">
    <source>
        <dbReference type="Google" id="ProtNLM"/>
    </source>
</evidence>
<proteinExistence type="inferred from homology"/>
<reference evidence="2 3" key="1">
    <citation type="submission" date="2008-07" db="EMBL/GenBank/DDBJ databases">
        <authorList>
            <person name="El-Sayed N."/>
            <person name="Caler E."/>
            <person name="Inman J."/>
            <person name="Amedeo P."/>
            <person name="Hass B."/>
            <person name="Wortman J."/>
        </authorList>
    </citation>
    <scope>NUCLEOTIDE SEQUENCE [LARGE SCALE GENOMIC DNA]</scope>
    <source>
        <strain evidence="3">ATCC 50983 / TXsc</strain>
    </source>
</reference>
<dbReference type="InParanoid" id="C5L408"/>
<dbReference type="OMA" id="FDSGACK"/>
<keyword evidence="3" id="KW-1185">Reference proteome</keyword>
<feature type="non-terminal residue" evidence="2">
    <location>
        <position position="219"/>
    </location>
</feature>
<dbReference type="InterPro" id="IPR001563">
    <property type="entry name" value="Peptidase_S10"/>
</dbReference>
<name>C5L408_PERM5</name>
<sequence>MLGAQITKNQELKANFRGVMIFSGAIDPSAVNQGCVDMASQRSLVPQDILNKMQSDMKVCQAALADCNSNGPGKPSKEDKCFKAALWCDDATAFQLDEIHRSVYDVRTKDGRESRFYKFNPGDAEKLLNNKSVQEELGVAKEEYKRMDYMVYRCFIQSYAYDTTYFVNELLDQGMKVLILNGAEDFVANYGGTEKWVFSLNGEINYGLKLSSSPRRTLQ</sequence>
<dbReference type="OrthoDB" id="443318at2759"/>
<dbReference type="GeneID" id="9042148"/>
<dbReference type="GO" id="GO:0004185">
    <property type="term" value="F:serine-type carboxypeptidase activity"/>
    <property type="evidence" value="ECO:0007669"/>
    <property type="project" value="InterPro"/>
</dbReference>
<dbReference type="RefSeq" id="XP_002776719.1">
    <property type="nucleotide sequence ID" value="XM_002776673.1"/>
</dbReference>
<accession>C5L408</accession>
<evidence type="ECO:0000313" key="2">
    <source>
        <dbReference type="EMBL" id="EER08535.1"/>
    </source>
</evidence>
<dbReference type="EMBL" id="GG678934">
    <property type="protein sequence ID" value="EER08535.1"/>
    <property type="molecule type" value="Genomic_DNA"/>
</dbReference>
<dbReference type="Gene3D" id="3.40.50.1820">
    <property type="entry name" value="alpha/beta hydrolase"/>
    <property type="match status" value="1"/>
</dbReference>
<dbReference type="SUPFAM" id="SSF53474">
    <property type="entry name" value="alpha/beta-Hydrolases"/>
    <property type="match status" value="1"/>
</dbReference>
<evidence type="ECO:0000256" key="1">
    <source>
        <dbReference type="ARBA" id="ARBA00009431"/>
    </source>
</evidence>
<organism evidence="3">
    <name type="scientific">Perkinsus marinus (strain ATCC 50983 / TXsc)</name>
    <dbReference type="NCBI Taxonomy" id="423536"/>
    <lineage>
        <taxon>Eukaryota</taxon>
        <taxon>Sar</taxon>
        <taxon>Alveolata</taxon>
        <taxon>Perkinsozoa</taxon>
        <taxon>Perkinsea</taxon>
        <taxon>Perkinsida</taxon>
        <taxon>Perkinsidae</taxon>
        <taxon>Perkinsus</taxon>
    </lineage>
</organism>